<dbReference type="InterPro" id="IPR027417">
    <property type="entry name" value="P-loop_NTPase"/>
</dbReference>
<dbReference type="GO" id="GO:0015421">
    <property type="term" value="F:ABC-type oligopeptide transporter activity"/>
    <property type="evidence" value="ECO:0007669"/>
    <property type="project" value="TreeGrafter"/>
</dbReference>
<dbReference type="CDD" id="cd18570">
    <property type="entry name" value="ABC_6TM_PCAT1_LagD_like"/>
    <property type="match status" value="1"/>
</dbReference>
<organism evidence="14 15">
    <name type="scientific">Zeaxanthinibacter enoshimensis</name>
    <dbReference type="NCBI Taxonomy" id="392009"/>
    <lineage>
        <taxon>Bacteria</taxon>
        <taxon>Pseudomonadati</taxon>
        <taxon>Bacteroidota</taxon>
        <taxon>Flavobacteriia</taxon>
        <taxon>Flavobacteriales</taxon>
        <taxon>Flavobacteriaceae</taxon>
        <taxon>Zeaxanthinibacter</taxon>
    </lineage>
</organism>
<evidence type="ECO:0000259" key="12">
    <source>
        <dbReference type="PROSITE" id="PS50929"/>
    </source>
</evidence>
<evidence type="ECO:0000256" key="8">
    <source>
        <dbReference type="ARBA" id="ARBA00022989"/>
    </source>
</evidence>
<dbReference type="Pfam" id="PF00664">
    <property type="entry name" value="ABC_membrane"/>
    <property type="match status" value="1"/>
</dbReference>
<sequence length="738" mass="82280">MAHKCIKQHDVTDCGAACIASVAAHYKLYLPIARIRQYAGTDKKGTNVLGLLEALGRLGFTAKGVRANAASLTAIPLPAIAHVVLNNDRHHYVVLYAVSGKSVRLMDPAQGKLIRKPFERFQAEWSGILVLMEPDTGFTAANKKVSVVRRFYQLLRPHNTVIAQAFFGAVVYTLLGFSTAIYIQKITDFVLGGNNLKLMNLLGVLMLLCIILQLVVGIFKDIFLTKTGQQIDMRLILGYYKHLLHLPQSFFDTMRVGEIISRVNDAVKIRHFINGVALNLSVNCLILLFSFLFMFSYYWKLALVMMLVIPVFCLLYFLVNRLNRNTERKVMEHAADLESQLVESLSAVGTIKRFGLQRSSNAKTEFLFVKLLQSTYQSAMNRIFSGSSSGFVSQVYVVLLFWCGSYFVVGQEITAGELMSFYAIIGYLTGPLLGLINSNKDIQNAFIAADRLFEIMDLEIEDQSGSLSLDKKDFGQIEFRNVSFRYGNRALIVKNIDLRINKGEVIAFAGISGSGKSTLAALMQRIYPVNKGSIRINDFDISQIKASCLHSFIASVPQNIHLFNSTVIDNIALGDPNPRIEDIIKICRQLGISDFIEKLPYAYNTVLGENGATLSGGQRQRLAIARAIYREPAILILDEATSSLDSRAAQFVNSTIKNLKKQGMTVVIIAHRLRTIINADRIVVLDKGRIIETGDHLSLLGKKGAYYQLFRDQYFHINSQGDTVFPNANNRARILPGI</sequence>
<feature type="transmembrane region" description="Helical" evidence="10">
    <location>
        <begin position="198"/>
        <end position="219"/>
    </location>
</feature>
<dbReference type="GO" id="GO:0008233">
    <property type="term" value="F:peptidase activity"/>
    <property type="evidence" value="ECO:0007669"/>
    <property type="project" value="InterPro"/>
</dbReference>
<comment type="subcellular location">
    <subcellularLocation>
        <location evidence="1">Cell membrane</location>
        <topology evidence="1">Multi-pass membrane protein</topology>
    </subcellularLocation>
</comment>
<dbReference type="InterPro" id="IPR017871">
    <property type="entry name" value="ABC_transporter-like_CS"/>
</dbReference>
<dbReference type="PANTHER" id="PTHR43394:SF1">
    <property type="entry name" value="ATP-BINDING CASSETTE SUB-FAMILY B MEMBER 10, MITOCHONDRIAL"/>
    <property type="match status" value="1"/>
</dbReference>
<feature type="transmembrane region" description="Helical" evidence="10">
    <location>
        <begin position="390"/>
        <end position="409"/>
    </location>
</feature>
<dbReference type="GO" id="GO:0006508">
    <property type="term" value="P:proteolysis"/>
    <property type="evidence" value="ECO:0007669"/>
    <property type="project" value="InterPro"/>
</dbReference>
<dbReference type="RefSeq" id="WP_133644280.1">
    <property type="nucleotide sequence ID" value="NZ_SNYI01000002.1"/>
</dbReference>
<evidence type="ECO:0000256" key="6">
    <source>
        <dbReference type="ARBA" id="ARBA00022801"/>
    </source>
</evidence>
<feature type="domain" description="ABC transmembrane type-1" evidence="12">
    <location>
        <begin position="165"/>
        <end position="444"/>
    </location>
</feature>
<keyword evidence="7 14" id="KW-0067">ATP-binding</keyword>
<dbReference type="Gene3D" id="1.20.1560.10">
    <property type="entry name" value="ABC transporter type 1, transmembrane domain"/>
    <property type="match status" value="1"/>
</dbReference>
<evidence type="ECO:0000256" key="2">
    <source>
        <dbReference type="ARBA" id="ARBA00022448"/>
    </source>
</evidence>
<dbReference type="Pfam" id="PF00005">
    <property type="entry name" value="ABC_tran"/>
    <property type="match status" value="1"/>
</dbReference>
<evidence type="ECO:0000256" key="3">
    <source>
        <dbReference type="ARBA" id="ARBA00022475"/>
    </source>
</evidence>
<feature type="domain" description="Peptidase C39" evidence="13">
    <location>
        <begin position="8"/>
        <end position="132"/>
    </location>
</feature>
<proteinExistence type="predicted"/>
<dbReference type="OrthoDB" id="9760358at2"/>
<feature type="transmembrane region" description="Helical" evidence="10">
    <location>
        <begin position="301"/>
        <end position="319"/>
    </location>
</feature>
<feature type="transmembrane region" description="Helical" evidence="10">
    <location>
        <begin position="272"/>
        <end position="295"/>
    </location>
</feature>
<evidence type="ECO:0000256" key="9">
    <source>
        <dbReference type="ARBA" id="ARBA00023136"/>
    </source>
</evidence>
<dbReference type="PROSITE" id="PS00211">
    <property type="entry name" value="ABC_TRANSPORTER_1"/>
    <property type="match status" value="1"/>
</dbReference>
<feature type="transmembrane region" description="Helical" evidence="10">
    <location>
        <begin position="161"/>
        <end position="183"/>
    </location>
</feature>
<reference evidence="14 15" key="1">
    <citation type="submission" date="2019-03" db="EMBL/GenBank/DDBJ databases">
        <title>Genomic Encyclopedia of Archaeal and Bacterial Type Strains, Phase II (KMG-II): from individual species to whole genera.</title>
        <authorList>
            <person name="Goeker M."/>
        </authorList>
    </citation>
    <scope>NUCLEOTIDE SEQUENCE [LARGE SCALE GENOMIC DNA]</scope>
    <source>
        <strain evidence="14 15">DSM 18435</strain>
    </source>
</reference>
<evidence type="ECO:0000313" key="15">
    <source>
        <dbReference type="Proteomes" id="UP000295468"/>
    </source>
</evidence>
<evidence type="ECO:0000313" key="14">
    <source>
        <dbReference type="EMBL" id="TDQ31458.1"/>
    </source>
</evidence>
<dbReference type="InterPro" id="IPR036640">
    <property type="entry name" value="ABC1_TM_sf"/>
</dbReference>
<dbReference type="GO" id="GO:0005886">
    <property type="term" value="C:plasma membrane"/>
    <property type="evidence" value="ECO:0007669"/>
    <property type="project" value="UniProtKB-SubCell"/>
</dbReference>
<dbReference type="InterPro" id="IPR003593">
    <property type="entry name" value="AAA+_ATPase"/>
</dbReference>
<evidence type="ECO:0000259" key="13">
    <source>
        <dbReference type="PROSITE" id="PS50990"/>
    </source>
</evidence>
<evidence type="ECO:0000256" key="10">
    <source>
        <dbReference type="SAM" id="Phobius"/>
    </source>
</evidence>
<dbReference type="Proteomes" id="UP000295468">
    <property type="component" value="Unassembled WGS sequence"/>
</dbReference>
<dbReference type="SUPFAM" id="SSF90123">
    <property type="entry name" value="ABC transporter transmembrane region"/>
    <property type="match status" value="1"/>
</dbReference>
<dbReference type="CDD" id="cd02418">
    <property type="entry name" value="Peptidase_C39B"/>
    <property type="match status" value="1"/>
</dbReference>
<dbReference type="AlphaFoldDB" id="A0A4R6TNG5"/>
<dbReference type="FunFam" id="3.40.50.300:FF:000299">
    <property type="entry name" value="ABC transporter ATP-binding protein/permease"/>
    <property type="match status" value="1"/>
</dbReference>
<dbReference type="GO" id="GO:0005524">
    <property type="term" value="F:ATP binding"/>
    <property type="evidence" value="ECO:0007669"/>
    <property type="project" value="UniProtKB-KW"/>
</dbReference>
<keyword evidence="4 10" id="KW-0812">Transmembrane</keyword>
<keyword evidence="15" id="KW-1185">Reference proteome</keyword>
<dbReference type="EMBL" id="SNYI01000002">
    <property type="protein sequence ID" value="TDQ31458.1"/>
    <property type="molecule type" value="Genomic_DNA"/>
</dbReference>
<dbReference type="GO" id="GO:0016887">
    <property type="term" value="F:ATP hydrolysis activity"/>
    <property type="evidence" value="ECO:0007669"/>
    <property type="project" value="InterPro"/>
</dbReference>
<keyword evidence="2" id="KW-0813">Transport</keyword>
<dbReference type="Pfam" id="PF03412">
    <property type="entry name" value="Peptidase_C39"/>
    <property type="match status" value="1"/>
</dbReference>
<comment type="caution">
    <text evidence="14">The sequence shown here is derived from an EMBL/GenBank/DDBJ whole genome shotgun (WGS) entry which is preliminary data.</text>
</comment>
<name>A0A4R6TNG5_9FLAO</name>
<accession>A0A4R6TNG5</accession>
<keyword evidence="6" id="KW-0378">Hydrolase</keyword>
<keyword evidence="3" id="KW-1003">Cell membrane</keyword>
<dbReference type="PROSITE" id="PS50929">
    <property type="entry name" value="ABC_TM1F"/>
    <property type="match status" value="1"/>
</dbReference>
<dbReference type="PANTHER" id="PTHR43394">
    <property type="entry name" value="ATP-DEPENDENT PERMEASE MDL1, MITOCHONDRIAL"/>
    <property type="match status" value="1"/>
</dbReference>
<feature type="transmembrane region" description="Helical" evidence="10">
    <location>
        <begin position="415"/>
        <end position="436"/>
    </location>
</feature>
<dbReference type="InterPro" id="IPR011527">
    <property type="entry name" value="ABC1_TM_dom"/>
</dbReference>
<evidence type="ECO:0000256" key="5">
    <source>
        <dbReference type="ARBA" id="ARBA00022741"/>
    </source>
</evidence>
<dbReference type="InterPro" id="IPR003439">
    <property type="entry name" value="ABC_transporter-like_ATP-bd"/>
</dbReference>
<keyword evidence="8 10" id="KW-1133">Transmembrane helix</keyword>
<gene>
    <name evidence="14" type="ORF">CLV82_2166</name>
</gene>
<evidence type="ECO:0000256" key="4">
    <source>
        <dbReference type="ARBA" id="ARBA00022692"/>
    </source>
</evidence>
<evidence type="ECO:0000256" key="7">
    <source>
        <dbReference type="ARBA" id="ARBA00022840"/>
    </source>
</evidence>
<keyword evidence="9 10" id="KW-0472">Membrane</keyword>
<dbReference type="InterPro" id="IPR005074">
    <property type="entry name" value="Peptidase_C39"/>
</dbReference>
<dbReference type="InterPro" id="IPR039421">
    <property type="entry name" value="Type_1_exporter"/>
</dbReference>
<protein>
    <submittedName>
        <fullName evidence="14">ATP-binding cassette subfamily B protein</fullName>
    </submittedName>
</protein>
<keyword evidence="5" id="KW-0547">Nucleotide-binding</keyword>
<dbReference type="PROSITE" id="PS50893">
    <property type="entry name" value="ABC_TRANSPORTER_2"/>
    <property type="match status" value="1"/>
</dbReference>
<dbReference type="SMART" id="SM00382">
    <property type="entry name" value="AAA"/>
    <property type="match status" value="1"/>
</dbReference>
<evidence type="ECO:0000259" key="11">
    <source>
        <dbReference type="PROSITE" id="PS50893"/>
    </source>
</evidence>
<dbReference type="SUPFAM" id="SSF52540">
    <property type="entry name" value="P-loop containing nucleoside triphosphate hydrolases"/>
    <property type="match status" value="1"/>
</dbReference>
<dbReference type="Gene3D" id="3.40.50.300">
    <property type="entry name" value="P-loop containing nucleotide triphosphate hydrolases"/>
    <property type="match status" value="1"/>
</dbReference>
<dbReference type="Gene3D" id="3.90.70.10">
    <property type="entry name" value="Cysteine proteinases"/>
    <property type="match status" value="1"/>
</dbReference>
<feature type="domain" description="ABC transporter" evidence="11">
    <location>
        <begin position="477"/>
        <end position="712"/>
    </location>
</feature>
<dbReference type="PROSITE" id="PS50990">
    <property type="entry name" value="PEPTIDASE_C39"/>
    <property type="match status" value="1"/>
</dbReference>
<evidence type="ECO:0000256" key="1">
    <source>
        <dbReference type="ARBA" id="ARBA00004651"/>
    </source>
</evidence>